<dbReference type="GO" id="GO:0016746">
    <property type="term" value="F:acyltransferase activity"/>
    <property type="evidence" value="ECO:0007669"/>
    <property type="project" value="InterPro"/>
</dbReference>
<organism evidence="2 3">
    <name type="scientific">Thiolapillus brandeum</name>
    <dbReference type="NCBI Taxonomy" id="1076588"/>
    <lineage>
        <taxon>Bacteria</taxon>
        <taxon>Pseudomonadati</taxon>
        <taxon>Pseudomonadota</taxon>
        <taxon>Gammaproteobacteria</taxon>
        <taxon>Chromatiales</taxon>
        <taxon>Sedimenticolaceae</taxon>
        <taxon>Thiolapillus</taxon>
    </lineage>
</organism>
<dbReference type="Gene3D" id="3.40.47.10">
    <property type="match status" value="1"/>
</dbReference>
<dbReference type="Proteomes" id="UP000031631">
    <property type="component" value="Chromosome"/>
</dbReference>
<reference evidence="2 3" key="1">
    <citation type="journal article" date="2014" name="PLoS ONE">
        <title>Physiological and genomic features of a novel sulfur-oxidizing gammaproteobacterium belonging to a previously uncultivated symbiotic lineage isolated from a hydrothermal vent.</title>
        <authorList>
            <person name="Nunoura T."/>
            <person name="Takaki Y."/>
            <person name="Kazama H."/>
            <person name="Kakuta J."/>
            <person name="Shimamura S."/>
            <person name="Makita H."/>
            <person name="Hirai M."/>
            <person name="Miyazaki M."/>
            <person name="Takai K."/>
        </authorList>
    </citation>
    <scope>NUCLEOTIDE SEQUENCE [LARGE SCALE GENOMIC DNA]</scope>
    <source>
        <strain evidence="2 3">Hiromi1</strain>
    </source>
</reference>
<feature type="domain" description="Beta-ketoacyl synthase-like N-terminal" evidence="1">
    <location>
        <begin position="34"/>
        <end position="219"/>
    </location>
</feature>
<accession>A0A7U6GI56</accession>
<keyword evidence="3" id="KW-1185">Reference proteome</keyword>
<sequence>MVAGIGMAMPGVDGWEQGRKVLQQDTVDLSLPLPAMAKNLLPANERRRTTPLIQMALHVAEQALQGRQGDFSSVFASSCGDLAVVDKIMSALTMPGRPVSPIQFHNSVHNAPAGYWSILTGSNMPSTSISAWDESFSVGLVEALSQLLTEHQSVLLVSYDLPGPQRLRKHRPVCRPFALAMMLSTRGRGFSLELSVEMDGARVSTMDTPAWEHLRQDNPAARALPLLQLLARGKPGSIFLPYTHGQSLRVELKS</sequence>
<dbReference type="SUPFAM" id="SSF53901">
    <property type="entry name" value="Thiolase-like"/>
    <property type="match status" value="1"/>
</dbReference>
<dbReference type="AlphaFoldDB" id="A0A7U6GI56"/>
<evidence type="ECO:0000313" key="3">
    <source>
        <dbReference type="Proteomes" id="UP000031631"/>
    </source>
</evidence>
<gene>
    <name evidence="2" type="ORF">TBH_C1117</name>
</gene>
<dbReference type="InterPro" id="IPR014030">
    <property type="entry name" value="Ketoacyl_synth_N"/>
</dbReference>
<name>A0A7U6GI56_9GAMM</name>
<proteinExistence type="predicted"/>
<evidence type="ECO:0000259" key="1">
    <source>
        <dbReference type="Pfam" id="PF13723"/>
    </source>
</evidence>
<protein>
    <recommendedName>
        <fullName evidence="1">Beta-ketoacyl synthase-like N-terminal domain-containing protein</fullName>
    </recommendedName>
</protein>
<dbReference type="KEGG" id="tbn:TBH_C1117"/>
<dbReference type="EMBL" id="AP012273">
    <property type="protein sequence ID" value="BAO44045.1"/>
    <property type="molecule type" value="Genomic_DNA"/>
</dbReference>
<dbReference type="Pfam" id="PF13723">
    <property type="entry name" value="Ketoacyl-synt_2"/>
    <property type="match status" value="1"/>
</dbReference>
<evidence type="ECO:0000313" key="2">
    <source>
        <dbReference type="EMBL" id="BAO44045.1"/>
    </source>
</evidence>
<dbReference type="InterPro" id="IPR016039">
    <property type="entry name" value="Thiolase-like"/>
</dbReference>